<dbReference type="InterPro" id="IPR004304">
    <property type="entry name" value="FmdA_AmdA"/>
</dbReference>
<evidence type="ECO:0000313" key="1">
    <source>
        <dbReference type="EMBL" id="MBB5366051.1"/>
    </source>
</evidence>
<dbReference type="PANTHER" id="PTHR31891">
    <property type="entry name" value="FORMAMIDASE C869.04-RELATED"/>
    <property type="match status" value="1"/>
</dbReference>
<name>A0A7W8JZE9_9DEIO</name>
<dbReference type="AlphaFoldDB" id="A0A7W8JZE9"/>
<keyword evidence="2" id="KW-1185">Reference proteome</keyword>
<proteinExistence type="predicted"/>
<dbReference type="GO" id="GO:0016811">
    <property type="term" value="F:hydrolase activity, acting on carbon-nitrogen (but not peptide) bonds, in linear amides"/>
    <property type="evidence" value="ECO:0007669"/>
    <property type="project" value="InterPro"/>
</dbReference>
<dbReference type="Pfam" id="PF03069">
    <property type="entry name" value="FmdA_AmdA"/>
    <property type="match status" value="2"/>
</dbReference>
<dbReference type="Proteomes" id="UP000552709">
    <property type="component" value="Unassembled WGS sequence"/>
</dbReference>
<comment type="caution">
    <text evidence="1">The sequence shown here is derived from an EMBL/GenBank/DDBJ whole genome shotgun (WGS) entry which is preliminary data.</text>
</comment>
<sequence>MADHHLSAESIHTVWDRTLPPALKVSPGDSVTFDTLDASDGGVARRVVAGELTAPADLEALIHADAFPARNAPRGHPLTGPIFVEGAQPGDTLSIDLLEVRPAAWGWTACRPDGIGLLDAVLAGEGLQPYTHFWDLRAGSHTDFLPGIRLPLASFPGVIGVAPAANGPHPTAPPRQVGGNMDIRQLVVGSTLYLPVEVPGALLSVGDLHAAQGDGELSGTGIEMAGQITLRVGLEKAAGLTTPEFVTPTHGGSSQRWHATTGHDPDLMTAARIALRALLRRLTARGLSLEQAYVLSSACVDLKISQVVDAPNYTVSAFLPLDIFVD</sequence>
<reference evidence="1 2" key="1">
    <citation type="submission" date="2020-08" db="EMBL/GenBank/DDBJ databases">
        <title>Genomic Encyclopedia of Type Strains, Phase IV (KMG-IV): sequencing the most valuable type-strain genomes for metagenomic binning, comparative biology and taxonomic classification.</title>
        <authorList>
            <person name="Goeker M."/>
        </authorList>
    </citation>
    <scope>NUCLEOTIDE SEQUENCE [LARGE SCALE GENOMIC DNA]</scope>
    <source>
        <strain evidence="1 2">DSM 27939</strain>
    </source>
</reference>
<accession>A0A7W8JZE9</accession>
<organism evidence="1 2">
    <name type="scientific">Deinococcus humi</name>
    <dbReference type="NCBI Taxonomy" id="662880"/>
    <lineage>
        <taxon>Bacteria</taxon>
        <taxon>Thermotogati</taxon>
        <taxon>Deinococcota</taxon>
        <taxon>Deinococci</taxon>
        <taxon>Deinococcales</taxon>
        <taxon>Deinococcaceae</taxon>
        <taxon>Deinococcus</taxon>
    </lineage>
</organism>
<evidence type="ECO:0000313" key="2">
    <source>
        <dbReference type="Proteomes" id="UP000552709"/>
    </source>
</evidence>
<dbReference type="PANTHER" id="PTHR31891:SF1">
    <property type="entry name" value="FORMAMIDASE C869.04-RELATED"/>
    <property type="match status" value="1"/>
</dbReference>
<dbReference type="EMBL" id="JACHFL010000026">
    <property type="protein sequence ID" value="MBB5366051.1"/>
    <property type="molecule type" value="Genomic_DNA"/>
</dbReference>
<gene>
    <name evidence="1" type="ORF">HNQ08_005177</name>
</gene>
<dbReference type="SUPFAM" id="SSF141130">
    <property type="entry name" value="Acetamidase/Formamidase-like"/>
    <property type="match status" value="1"/>
</dbReference>
<dbReference type="RefSeq" id="WP_184137942.1">
    <property type="nucleotide sequence ID" value="NZ_JACHFL010000026.1"/>
</dbReference>
<protein>
    <submittedName>
        <fullName evidence="1">Acetamidase/formamidase</fullName>
    </submittedName>
</protein>
<dbReference type="Gene3D" id="3.10.28.20">
    <property type="entry name" value="Acetamidase/Formamidase-like domains"/>
    <property type="match status" value="1"/>
</dbReference>
<dbReference type="Gene3D" id="2.60.120.580">
    <property type="entry name" value="Acetamidase/Formamidase-like domains"/>
    <property type="match status" value="2"/>
</dbReference>